<dbReference type="HAMAP" id="MF_00122">
    <property type="entry name" value="GatC"/>
    <property type="match status" value="1"/>
</dbReference>
<evidence type="ECO:0000313" key="2">
    <source>
        <dbReference type="EMBL" id="GAP63521.1"/>
    </source>
</evidence>
<dbReference type="STRING" id="872965.SE16_11230"/>
<keyword evidence="1" id="KW-0067">ATP-binding</keyword>
<keyword evidence="1" id="KW-0547">Nucleotide-binding</keyword>
<comment type="subunit">
    <text evidence="1">Heterotrimer of A, B and C subunits.</text>
</comment>
<dbReference type="GO" id="GO:0005524">
    <property type="term" value="F:ATP binding"/>
    <property type="evidence" value="ECO:0007669"/>
    <property type="project" value="UniProtKB-KW"/>
</dbReference>
<dbReference type="PANTHER" id="PTHR15004">
    <property type="entry name" value="GLUTAMYL-TRNA(GLN) AMIDOTRANSFERASE SUBUNIT C, MITOCHONDRIAL"/>
    <property type="match status" value="1"/>
</dbReference>
<name>A0A0M8K9C9_9CHLR</name>
<proteinExistence type="inferred from homology"/>
<dbReference type="InParanoid" id="A0A0M8K9C9"/>
<dbReference type="Gene3D" id="1.10.20.60">
    <property type="entry name" value="Glu-tRNAGln amidotransferase C subunit, N-terminal domain"/>
    <property type="match status" value="1"/>
</dbReference>
<evidence type="ECO:0000313" key="3">
    <source>
        <dbReference type="Proteomes" id="UP000037784"/>
    </source>
</evidence>
<accession>A0A0M8K9C9</accession>
<dbReference type="NCBIfam" id="TIGR00135">
    <property type="entry name" value="gatC"/>
    <property type="match status" value="1"/>
</dbReference>
<keyword evidence="2" id="KW-0808">Transferase</keyword>
<dbReference type="FunCoup" id="A0A0M8K9C9">
    <property type="interactions" value="416"/>
</dbReference>
<dbReference type="GO" id="GO:0006450">
    <property type="term" value="P:regulation of translational fidelity"/>
    <property type="evidence" value="ECO:0007669"/>
    <property type="project" value="InterPro"/>
</dbReference>
<dbReference type="EMBL" id="BBZA01000161">
    <property type="protein sequence ID" value="GAP63521.1"/>
    <property type="molecule type" value="Genomic_DNA"/>
</dbReference>
<keyword evidence="3" id="KW-1185">Reference proteome</keyword>
<dbReference type="GO" id="GO:0050566">
    <property type="term" value="F:asparaginyl-tRNA synthase (glutamine-hydrolyzing) activity"/>
    <property type="evidence" value="ECO:0007669"/>
    <property type="project" value="RHEA"/>
</dbReference>
<keyword evidence="1" id="KW-0648">Protein biosynthesis</keyword>
<comment type="caution">
    <text evidence="2">The sequence shown here is derived from an EMBL/GenBank/DDBJ whole genome shotgun (WGS) entry which is preliminary data.</text>
</comment>
<reference evidence="3" key="2">
    <citation type="submission" date="2015-08" db="EMBL/GenBank/DDBJ databases">
        <title>Draft Genome Sequence of a Heterotrophic Facultative Anaerobic Bacterium Ardenticatena maritima Strain 110S.</title>
        <authorList>
            <person name="Kawaichi S."/>
            <person name="Yoshida T."/>
            <person name="Sako Y."/>
            <person name="Nakamura R."/>
        </authorList>
    </citation>
    <scope>NUCLEOTIDE SEQUENCE [LARGE SCALE GENOMIC DNA]</scope>
    <source>
        <strain evidence="3">110S</strain>
    </source>
</reference>
<reference evidence="2 3" key="1">
    <citation type="journal article" date="2015" name="Genome Announc.">
        <title>Draft Genome Sequence of a Heterotrophic Facultative Anaerobic Thermophilic Bacterium, Ardenticatena maritima Strain 110ST.</title>
        <authorList>
            <person name="Kawaichi S."/>
            <person name="Yoshida T."/>
            <person name="Sako Y."/>
            <person name="Nakamura R."/>
        </authorList>
    </citation>
    <scope>NUCLEOTIDE SEQUENCE [LARGE SCALE GENOMIC DNA]</scope>
    <source>
        <strain evidence="2 3">110S</strain>
    </source>
</reference>
<dbReference type="InterPro" id="IPR003837">
    <property type="entry name" value="GatC"/>
</dbReference>
<protein>
    <recommendedName>
        <fullName evidence="1">Aspartyl/glutamyl-tRNA(Asn/Gln) amidotransferase subunit C</fullName>
        <shortName evidence="1">Asp/Glu-ADT subunit C</shortName>
        <ecNumber evidence="1">6.3.5.-</ecNumber>
    </recommendedName>
</protein>
<dbReference type="EC" id="6.3.5.-" evidence="1"/>
<keyword evidence="1 2" id="KW-0436">Ligase</keyword>
<dbReference type="Proteomes" id="UP000037784">
    <property type="component" value="Unassembled WGS sequence"/>
</dbReference>
<dbReference type="GO" id="GO:0016740">
    <property type="term" value="F:transferase activity"/>
    <property type="evidence" value="ECO:0007669"/>
    <property type="project" value="UniProtKB-KW"/>
</dbReference>
<dbReference type="AlphaFoldDB" id="A0A0M8K9C9"/>
<dbReference type="GO" id="GO:0006412">
    <property type="term" value="P:translation"/>
    <property type="evidence" value="ECO:0007669"/>
    <property type="project" value="UniProtKB-UniRule"/>
</dbReference>
<comment type="catalytic activity">
    <reaction evidence="1">
        <text>L-glutamyl-tRNA(Gln) + L-glutamine + ATP + H2O = L-glutaminyl-tRNA(Gln) + L-glutamate + ADP + phosphate + H(+)</text>
        <dbReference type="Rhea" id="RHEA:17521"/>
        <dbReference type="Rhea" id="RHEA-COMP:9681"/>
        <dbReference type="Rhea" id="RHEA-COMP:9684"/>
        <dbReference type="ChEBI" id="CHEBI:15377"/>
        <dbReference type="ChEBI" id="CHEBI:15378"/>
        <dbReference type="ChEBI" id="CHEBI:29985"/>
        <dbReference type="ChEBI" id="CHEBI:30616"/>
        <dbReference type="ChEBI" id="CHEBI:43474"/>
        <dbReference type="ChEBI" id="CHEBI:58359"/>
        <dbReference type="ChEBI" id="CHEBI:78520"/>
        <dbReference type="ChEBI" id="CHEBI:78521"/>
        <dbReference type="ChEBI" id="CHEBI:456216"/>
    </reaction>
</comment>
<dbReference type="Pfam" id="PF02686">
    <property type="entry name" value="GatC"/>
    <property type="match status" value="1"/>
</dbReference>
<dbReference type="PANTHER" id="PTHR15004:SF0">
    <property type="entry name" value="GLUTAMYL-TRNA(GLN) AMIDOTRANSFERASE SUBUNIT C, MITOCHONDRIAL"/>
    <property type="match status" value="1"/>
</dbReference>
<organism evidence="2 3">
    <name type="scientific">Ardenticatena maritima</name>
    <dbReference type="NCBI Taxonomy" id="872965"/>
    <lineage>
        <taxon>Bacteria</taxon>
        <taxon>Bacillati</taxon>
        <taxon>Chloroflexota</taxon>
        <taxon>Ardenticatenia</taxon>
        <taxon>Ardenticatenales</taxon>
        <taxon>Ardenticatenaceae</taxon>
        <taxon>Ardenticatena</taxon>
    </lineage>
</organism>
<comment type="catalytic activity">
    <reaction evidence="1">
        <text>L-aspartyl-tRNA(Asn) + L-glutamine + ATP + H2O = L-asparaginyl-tRNA(Asn) + L-glutamate + ADP + phosphate + 2 H(+)</text>
        <dbReference type="Rhea" id="RHEA:14513"/>
        <dbReference type="Rhea" id="RHEA-COMP:9674"/>
        <dbReference type="Rhea" id="RHEA-COMP:9677"/>
        <dbReference type="ChEBI" id="CHEBI:15377"/>
        <dbReference type="ChEBI" id="CHEBI:15378"/>
        <dbReference type="ChEBI" id="CHEBI:29985"/>
        <dbReference type="ChEBI" id="CHEBI:30616"/>
        <dbReference type="ChEBI" id="CHEBI:43474"/>
        <dbReference type="ChEBI" id="CHEBI:58359"/>
        <dbReference type="ChEBI" id="CHEBI:78515"/>
        <dbReference type="ChEBI" id="CHEBI:78516"/>
        <dbReference type="ChEBI" id="CHEBI:456216"/>
    </reaction>
</comment>
<dbReference type="GO" id="GO:0070681">
    <property type="term" value="P:glutaminyl-tRNAGln biosynthesis via transamidation"/>
    <property type="evidence" value="ECO:0007669"/>
    <property type="project" value="TreeGrafter"/>
</dbReference>
<dbReference type="SUPFAM" id="SSF141000">
    <property type="entry name" value="Glu-tRNAGln amidotransferase C subunit"/>
    <property type="match status" value="1"/>
</dbReference>
<gene>
    <name evidence="1 2" type="primary">gatC</name>
    <name evidence="2" type="ORF">ARMA_1944</name>
</gene>
<comment type="function">
    <text evidence="1">Allows the formation of correctly charged Asn-tRNA(Asn) or Gln-tRNA(Gln) through the transamidation of misacylated Asp-tRNA(Asn) or Glu-tRNA(Gln) in organisms which lack either or both of asparaginyl-tRNA or glutaminyl-tRNA synthetases. The reaction takes place in the presence of glutamine and ATP through an activated phospho-Asp-tRNA(Asn) or phospho-Glu-tRNA(Gln).</text>
</comment>
<evidence type="ECO:0000256" key="1">
    <source>
        <dbReference type="HAMAP-Rule" id="MF_00122"/>
    </source>
</evidence>
<comment type="similarity">
    <text evidence="1">Belongs to the GatC family.</text>
</comment>
<dbReference type="InterPro" id="IPR036113">
    <property type="entry name" value="Asp/Glu-ADT_sf_sub_c"/>
</dbReference>
<sequence length="132" mass="14726">MRRETSSQALNGIRHLIIREYNSAASRTNEWGVHMALTREEVEHIAQLARLALSEDEKEMFRSQLSAILSYAERLQELDTDAIPPTAHAVDVQGVMRDDVVRPSLPRDAALANAPQAQDGFVIVPTVLEEHA</sequence>
<dbReference type="GO" id="GO:0050567">
    <property type="term" value="F:glutaminyl-tRNA synthase (glutamine-hydrolyzing) activity"/>
    <property type="evidence" value="ECO:0007669"/>
    <property type="project" value="UniProtKB-UniRule"/>
</dbReference>